<comment type="caution">
    <text evidence="3">The sequence shown here is derived from an EMBL/GenBank/DDBJ whole genome shotgun (WGS) entry which is preliminary data.</text>
</comment>
<dbReference type="AlphaFoldDB" id="A0A2P5HRF8"/>
<name>A0A2P5HRF8_DIAHE</name>
<evidence type="ECO:0000256" key="2">
    <source>
        <dbReference type="SAM" id="Phobius"/>
    </source>
</evidence>
<dbReference type="EMBL" id="MAVT02000912">
    <property type="protein sequence ID" value="POS72846.1"/>
    <property type="molecule type" value="Genomic_DNA"/>
</dbReference>
<accession>A0A2P5HRF8</accession>
<feature type="compositionally biased region" description="Pro residues" evidence="1">
    <location>
        <begin position="139"/>
        <end position="150"/>
    </location>
</feature>
<gene>
    <name evidence="3" type="ORF">DHEL01_v208758</name>
</gene>
<protein>
    <submittedName>
        <fullName evidence="3">Uncharacterized protein</fullName>
    </submittedName>
</protein>
<dbReference type="InParanoid" id="A0A2P5HRF8"/>
<proteinExistence type="predicted"/>
<evidence type="ECO:0000313" key="4">
    <source>
        <dbReference type="Proteomes" id="UP000094444"/>
    </source>
</evidence>
<keyword evidence="2" id="KW-0812">Transmembrane</keyword>
<organism evidence="3 4">
    <name type="scientific">Diaporthe helianthi</name>
    <dbReference type="NCBI Taxonomy" id="158607"/>
    <lineage>
        <taxon>Eukaryota</taxon>
        <taxon>Fungi</taxon>
        <taxon>Dikarya</taxon>
        <taxon>Ascomycota</taxon>
        <taxon>Pezizomycotina</taxon>
        <taxon>Sordariomycetes</taxon>
        <taxon>Sordariomycetidae</taxon>
        <taxon>Diaporthales</taxon>
        <taxon>Diaporthaceae</taxon>
        <taxon>Diaporthe</taxon>
    </lineage>
</organism>
<dbReference type="Proteomes" id="UP000094444">
    <property type="component" value="Unassembled WGS sequence"/>
</dbReference>
<keyword evidence="2" id="KW-1133">Transmembrane helix</keyword>
<feature type="region of interest" description="Disordered" evidence="1">
    <location>
        <begin position="127"/>
        <end position="162"/>
    </location>
</feature>
<feature type="transmembrane region" description="Helical" evidence="2">
    <location>
        <begin position="100"/>
        <end position="123"/>
    </location>
</feature>
<evidence type="ECO:0000256" key="1">
    <source>
        <dbReference type="SAM" id="MobiDB-lite"/>
    </source>
</evidence>
<keyword evidence="4" id="KW-1185">Reference proteome</keyword>
<dbReference type="OrthoDB" id="5243531at2759"/>
<evidence type="ECO:0000313" key="3">
    <source>
        <dbReference type="EMBL" id="POS72846.1"/>
    </source>
</evidence>
<sequence>MGYFGTALLGHTSADRTTQLSVTHQPSQHHYDAPMAVHARDAVVSGVSGFSRVTDDSGKTMGSDPRAPMLPGKLKSAFDDDVAEKQKERVVLCGISRSNIFIVLVLALFLIGVGVTVGVGVGLGMSKTSNSSPFSEQPQEPPSSPNPTPVPTAGTDVSQSTD</sequence>
<reference evidence="3" key="1">
    <citation type="submission" date="2017-09" db="EMBL/GenBank/DDBJ databases">
        <title>Polyketide synthases of a Diaporthe helianthi virulent isolate.</title>
        <authorList>
            <person name="Baroncelli R."/>
        </authorList>
    </citation>
    <scope>NUCLEOTIDE SEQUENCE [LARGE SCALE GENOMIC DNA]</scope>
    <source>
        <strain evidence="3">7/96</strain>
    </source>
</reference>
<feature type="compositionally biased region" description="Low complexity" evidence="1">
    <location>
        <begin position="129"/>
        <end position="138"/>
    </location>
</feature>
<keyword evidence="2" id="KW-0472">Membrane</keyword>